<feature type="signal peptide" evidence="1">
    <location>
        <begin position="1"/>
        <end position="20"/>
    </location>
</feature>
<dbReference type="Pfam" id="PF25139">
    <property type="entry name" value="LysM14_C"/>
    <property type="match status" value="1"/>
</dbReference>
<dbReference type="AlphaFoldDB" id="A0A9P9HL66"/>
<sequence>MKLSTTSIVIILAATSQVAAWYVTFYDNTERCKVDGETKYQILEGDKYDCHTFGASMDGVDCVHFVEGGRNRKGCKGLFKAQSAKPKLNTNSYCTFYPYADCRELSIRKDPGQCATTLEMSTVNGQKPDYIASFRCQNSE</sequence>
<keyword evidence="4" id="KW-1185">Reference proteome</keyword>
<comment type="caution">
    <text evidence="3">The sequence shown here is derived from an EMBL/GenBank/DDBJ whole genome shotgun (WGS) entry which is preliminary data.</text>
</comment>
<keyword evidence="1" id="KW-0732">Signal</keyword>
<evidence type="ECO:0000313" key="3">
    <source>
        <dbReference type="EMBL" id="KAH7258998.1"/>
    </source>
</evidence>
<feature type="domain" description="Secreted LysM effector LysM C-terminal" evidence="2">
    <location>
        <begin position="21"/>
        <end position="136"/>
    </location>
</feature>
<dbReference type="InterPro" id="IPR057277">
    <property type="entry name" value="LysM_C"/>
</dbReference>
<reference evidence="3" key="1">
    <citation type="journal article" date="2021" name="Nat. Commun.">
        <title>Genetic determinants of endophytism in the Arabidopsis root mycobiome.</title>
        <authorList>
            <person name="Mesny F."/>
            <person name="Miyauchi S."/>
            <person name="Thiergart T."/>
            <person name="Pickel B."/>
            <person name="Atanasova L."/>
            <person name="Karlsson M."/>
            <person name="Huettel B."/>
            <person name="Barry K.W."/>
            <person name="Haridas S."/>
            <person name="Chen C."/>
            <person name="Bauer D."/>
            <person name="Andreopoulos W."/>
            <person name="Pangilinan J."/>
            <person name="LaButti K."/>
            <person name="Riley R."/>
            <person name="Lipzen A."/>
            <person name="Clum A."/>
            <person name="Drula E."/>
            <person name="Henrissat B."/>
            <person name="Kohler A."/>
            <person name="Grigoriev I.V."/>
            <person name="Martin F.M."/>
            <person name="Hacquard S."/>
        </authorList>
    </citation>
    <scope>NUCLEOTIDE SEQUENCE</scope>
    <source>
        <strain evidence="3">MPI-CAGE-AT-0023</strain>
    </source>
</reference>
<name>A0A9P9HL66_FUSRE</name>
<evidence type="ECO:0000259" key="2">
    <source>
        <dbReference type="Pfam" id="PF25139"/>
    </source>
</evidence>
<proteinExistence type="predicted"/>
<gene>
    <name evidence="3" type="ORF">BKA55DRAFT_687286</name>
</gene>
<feature type="chain" id="PRO_5040186200" description="Secreted LysM effector LysM C-terminal domain-containing protein" evidence="1">
    <location>
        <begin position="21"/>
        <end position="140"/>
    </location>
</feature>
<protein>
    <recommendedName>
        <fullName evidence="2">Secreted LysM effector LysM C-terminal domain-containing protein</fullName>
    </recommendedName>
</protein>
<dbReference type="GeneID" id="70228998"/>
<dbReference type="RefSeq" id="XP_046051706.1">
    <property type="nucleotide sequence ID" value="XM_046199044.1"/>
</dbReference>
<organism evidence="3 4">
    <name type="scientific">Fusarium redolens</name>
    <dbReference type="NCBI Taxonomy" id="48865"/>
    <lineage>
        <taxon>Eukaryota</taxon>
        <taxon>Fungi</taxon>
        <taxon>Dikarya</taxon>
        <taxon>Ascomycota</taxon>
        <taxon>Pezizomycotina</taxon>
        <taxon>Sordariomycetes</taxon>
        <taxon>Hypocreomycetidae</taxon>
        <taxon>Hypocreales</taxon>
        <taxon>Nectriaceae</taxon>
        <taxon>Fusarium</taxon>
        <taxon>Fusarium redolens species complex</taxon>
    </lineage>
</organism>
<evidence type="ECO:0000256" key="1">
    <source>
        <dbReference type="SAM" id="SignalP"/>
    </source>
</evidence>
<dbReference type="OrthoDB" id="5072352at2759"/>
<accession>A0A9P9HL66</accession>
<evidence type="ECO:0000313" key="4">
    <source>
        <dbReference type="Proteomes" id="UP000720189"/>
    </source>
</evidence>
<dbReference type="Proteomes" id="UP000720189">
    <property type="component" value="Unassembled WGS sequence"/>
</dbReference>
<dbReference type="EMBL" id="JAGMUX010000005">
    <property type="protein sequence ID" value="KAH7258998.1"/>
    <property type="molecule type" value="Genomic_DNA"/>
</dbReference>